<proteinExistence type="predicted"/>
<dbReference type="STRING" id="80852.AWOD_I_2269"/>
<dbReference type="PATRIC" id="fig|80852.17.peg.2348"/>
<comment type="subcellular location">
    <subcellularLocation>
        <location evidence="1">Cell membrane</location>
        <topology evidence="1">Multi-pass membrane protein</topology>
    </subcellularLocation>
</comment>
<evidence type="ECO:0000256" key="4">
    <source>
        <dbReference type="ARBA" id="ARBA00022989"/>
    </source>
</evidence>
<dbReference type="InterPro" id="IPR010432">
    <property type="entry name" value="RDD"/>
</dbReference>
<dbReference type="OrthoDB" id="9793824at2"/>
<dbReference type="KEGG" id="awd:AWOD_I_2269"/>
<sequence length="158" mass="17772">MEEKMTIQKQAGFMRRMGAWFYDTLIISAIMMLTGGAMVATLEMLYGLGVISYGQFPDVSTYLNHDPLWQNLYPITLVSVFSGFFAYFWCKGQTLGMRAWKLQVQQLDGSPITLTQAIIRMSTSAFGLGNLLVFISKDNAAFQDTWAKTRVIVLDKAV</sequence>
<keyword evidence="2" id="KW-1003">Cell membrane</keyword>
<dbReference type="AlphaFoldDB" id="A0A090IP96"/>
<evidence type="ECO:0000313" key="8">
    <source>
        <dbReference type="EMBL" id="CED72327.1"/>
    </source>
</evidence>
<protein>
    <submittedName>
        <fullName evidence="8">Membrane protein, RDD family</fullName>
    </submittedName>
</protein>
<evidence type="ECO:0000259" key="7">
    <source>
        <dbReference type="Pfam" id="PF06271"/>
    </source>
</evidence>
<evidence type="ECO:0000256" key="1">
    <source>
        <dbReference type="ARBA" id="ARBA00004651"/>
    </source>
</evidence>
<keyword evidence="5 6" id="KW-0472">Membrane</keyword>
<dbReference type="PANTHER" id="PTHR36115:SF10">
    <property type="entry name" value="RDD DOMAIN-CONTAINING PROTEIN"/>
    <property type="match status" value="1"/>
</dbReference>
<feature type="domain" description="RDD" evidence="7">
    <location>
        <begin position="11"/>
        <end position="148"/>
    </location>
</feature>
<keyword evidence="3 6" id="KW-0812">Transmembrane</keyword>
<dbReference type="GO" id="GO:0005886">
    <property type="term" value="C:plasma membrane"/>
    <property type="evidence" value="ECO:0007669"/>
    <property type="project" value="UniProtKB-SubCell"/>
</dbReference>
<accession>A0A090IP96</accession>
<dbReference type="EMBL" id="LN554846">
    <property type="protein sequence ID" value="CED72327.1"/>
    <property type="molecule type" value="Genomic_DNA"/>
</dbReference>
<evidence type="ECO:0000256" key="3">
    <source>
        <dbReference type="ARBA" id="ARBA00022692"/>
    </source>
</evidence>
<evidence type="ECO:0000256" key="5">
    <source>
        <dbReference type="ARBA" id="ARBA00023136"/>
    </source>
</evidence>
<reference evidence="9" key="1">
    <citation type="submission" date="2014-09" db="EMBL/GenBank/DDBJ databases">
        <authorList>
            <person name="Hjerde E."/>
        </authorList>
    </citation>
    <scope>NUCLEOTIDE SEQUENCE [LARGE SCALE GENOMIC DNA]</scope>
    <source>
        <strain evidence="9">06/09/139</strain>
    </source>
</reference>
<evidence type="ECO:0000313" key="9">
    <source>
        <dbReference type="Proteomes" id="UP000032427"/>
    </source>
</evidence>
<keyword evidence="9" id="KW-1185">Reference proteome</keyword>
<feature type="transmembrane region" description="Helical" evidence="6">
    <location>
        <begin position="20"/>
        <end position="51"/>
    </location>
</feature>
<name>A0A090IP96_9GAMM</name>
<keyword evidence="4 6" id="KW-1133">Transmembrane helix</keyword>
<gene>
    <name evidence="8" type="ORF">AWOD_I_2269</name>
</gene>
<dbReference type="InterPro" id="IPR051791">
    <property type="entry name" value="Pra-immunoreactive"/>
</dbReference>
<organism evidence="8 9">
    <name type="scientific">Aliivibrio wodanis</name>
    <dbReference type="NCBI Taxonomy" id="80852"/>
    <lineage>
        <taxon>Bacteria</taxon>
        <taxon>Pseudomonadati</taxon>
        <taxon>Pseudomonadota</taxon>
        <taxon>Gammaproteobacteria</taxon>
        <taxon>Vibrionales</taxon>
        <taxon>Vibrionaceae</taxon>
        <taxon>Aliivibrio</taxon>
    </lineage>
</organism>
<feature type="transmembrane region" description="Helical" evidence="6">
    <location>
        <begin position="71"/>
        <end position="90"/>
    </location>
</feature>
<dbReference type="PANTHER" id="PTHR36115">
    <property type="entry name" value="PROLINE-RICH ANTIGEN HOMOLOG-RELATED"/>
    <property type="match status" value="1"/>
</dbReference>
<evidence type="ECO:0000256" key="2">
    <source>
        <dbReference type="ARBA" id="ARBA00022475"/>
    </source>
</evidence>
<dbReference type="HOGENOM" id="CLU_053152_4_1_6"/>
<dbReference type="Pfam" id="PF06271">
    <property type="entry name" value="RDD"/>
    <property type="match status" value="1"/>
</dbReference>
<evidence type="ECO:0000256" key="6">
    <source>
        <dbReference type="SAM" id="Phobius"/>
    </source>
</evidence>
<dbReference type="Proteomes" id="UP000032427">
    <property type="component" value="Chromosome 1"/>
</dbReference>